<protein>
    <submittedName>
        <fullName evidence="2">Uncharacterized protein</fullName>
    </submittedName>
</protein>
<comment type="caution">
    <text evidence="2">The sequence shown here is derived from an EMBL/GenBank/DDBJ whole genome shotgun (WGS) entry which is preliminary data.</text>
</comment>
<dbReference type="AlphaFoldDB" id="A0A3D8Q597"/>
<dbReference type="EMBL" id="PDLM01000027">
    <property type="protein sequence ID" value="RDW56983.1"/>
    <property type="molecule type" value="Genomic_DNA"/>
</dbReference>
<feature type="region of interest" description="Disordered" evidence="1">
    <location>
        <begin position="22"/>
        <end position="134"/>
    </location>
</feature>
<evidence type="ECO:0000313" key="3">
    <source>
        <dbReference type="Proteomes" id="UP000256645"/>
    </source>
</evidence>
<accession>A0A3D8Q597</accession>
<evidence type="ECO:0000313" key="2">
    <source>
        <dbReference type="EMBL" id="RDW56983.1"/>
    </source>
</evidence>
<dbReference type="Proteomes" id="UP000256645">
    <property type="component" value="Unassembled WGS sequence"/>
</dbReference>
<proteinExistence type="predicted"/>
<reference evidence="2 3" key="1">
    <citation type="journal article" date="2018" name="IMA Fungus">
        <title>IMA Genome-F 9: Draft genome sequence of Annulohypoxylon stygium, Aspergillus mulundensis, Berkeleyomyces basicola (syn. Thielaviopsis basicola), Ceratocystis smalleyi, two Cercospora beticola strains, Coleophoma cylindrospora, Fusarium fracticaudum, Phialophora cf. hyalina, and Morchella septimelata.</title>
        <authorList>
            <person name="Wingfield B.D."/>
            <person name="Bills G.F."/>
            <person name="Dong Y."/>
            <person name="Huang W."/>
            <person name="Nel W.J."/>
            <person name="Swalarsk-Parry B.S."/>
            <person name="Vaghefi N."/>
            <person name="Wilken P.M."/>
            <person name="An Z."/>
            <person name="de Beer Z.W."/>
            <person name="De Vos L."/>
            <person name="Chen L."/>
            <person name="Duong T.A."/>
            <person name="Gao Y."/>
            <person name="Hammerbacher A."/>
            <person name="Kikkert J.R."/>
            <person name="Li Y."/>
            <person name="Li H."/>
            <person name="Li K."/>
            <person name="Li Q."/>
            <person name="Liu X."/>
            <person name="Ma X."/>
            <person name="Naidoo K."/>
            <person name="Pethybridge S.J."/>
            <person name="Sun J."/>
            <person name="Steenkamp E.T."/>
            <person name="van der Nest M.A."/>
            <person name="van Wyk S."/>
            <person name="Wingfield M.J."/>
            <person name="Xiong C."/>
            <person name="Yue Q."/>
            <person name="Zhang X."/>
        </authorList>
    </citation>
    <scope>NUCLEOTIDE SEQUENCE [LARGE SCALE GENOMIC DNA]</scope>
    <source>
        <strain evidence="2 3">BP6252</strain>
    </source>
</reference>
<keyword evidence="3" id="KW-1185">Reference proteome</keyword>
<gene>
    <name evidence="2" type="ORF">BP6252_13936</name>
</gene>
<evidence type="ECO:0000256" key="1">
    <source>
        <dbReference type="SAM" id="MobiDB-lite"/>
    </source>
</evidence>
<organism evidence="2 3">
    <name type="scientific">Coleophoma cylindrospora</name>
    <dbReference type="NCBI Taxonomy" id="1849047"/>
    <lineage>
        <taxon>Eukaryota</taxon>
        <taxon>Fungi</taxon>
        <taxon>Dikarya</taxon>
        <taxon>Ascomycota</taxon>
        <taxon>Pezizomycotina</taxon>
        <taxon>Leotiomycetes</taxon>
        <taxon>Helotiales</taxon>
        <taxon>Dermateaceae</taxon>
        <taxon>Coleophoma</taxon>
    </lineage>
</organism>
<feature type="compositionally biased region" description="Low complexity" evidence="1">
    <location>
        <begin position="22"/>
        <end position="31"/>
    </location>
</feature>
<name>A0A3D8Q597_9HELO</name>
<sequence length="261" mass="27620">MASDRVAYPKSIPWPSLTESLASPLSLQSQSTRKQPATLVHGPAAGIRTASQQQPWPVSHPQDRSAPHTPHGRQTSHPPPRRHGRLRTALCRSGVARRPHADALRAHPLQGPRRPGHEPKPAYHQGRSGGRGWPESCGGLWGGYVRLGRGADAGQARGNAHHHRLENPVPAAAGERDDAAGASAVDGVVQRAAGHGELEVVCGDPVLHQGDWRGHVRGDLRVHKGDGRVGVGGGVDGVSGAVAEGRGAWEWRGGQYRVGGR</sequence>